<feature type="domain" description="OB" evidence="6">
    <location>
        <begin position="201"/>
        <end position="267"/>
    </location>
</feature>
<gene>
    <name evidence="8" type="ORF">FALBO_5502</name>
</gene>
<feature type="region of interest" description="Disordered" evidence="5">
    <location>
        <begin position="149"/>
        <end position="168"/>
    </location>
</feature>
<dbReference type="GO" id="GO:0006289">
    <property type="term" value="P:nucleotide-excision repair"/>
    <property type="evidence" value="ECO:0007669"/>
    <property type="project" value="TreeGrafter"/>
</dbReference>
<dbReference type="InterPro" id="IPR036388">
    <property type="entry name" value="WH-like_DNA-bd_sf"/>
</dbReference>
<comment type="caution">
    <text evidence="8">The sequence shown here is derived from an EMBL/GenBank/DDBJ whole genome shotgun (WGS) entry which is preliminary data.</text>
</comment>
<dbReference type="PANTHER" id="PTHR13989:SF16">
    <property type="entry name" value="REPLICATION PROTEIN A2"/>
    <property type="match status" value="1"/>
</dbReference>
<dbReference type="InterPro" id="IPR040260">
    <property type="entry name" value="RFA2-like"/>
</dbReference>
<dbReference type="GO" id="GO:0000781">
    <property type="term" value="C:chromosome, telomeric region"/>
    <property type="evidence" value="ECO:0007669"/>
    <property type="project" value="TreeGrafter"/>
</dbReference>
<feature type="domain" description="Replication protein A C-terminal" evidence="7">
    <location>
        <begin position="292"/>
        <end position="395"/>
    </location>
</feature>
<keyword evidence="4" id="KW-0539">Nucleus</keyword>
<organism evidence="8 9">
    <name type="scientific">Fusarium albosuccineum</name>
    <dbReference type="NCBI Taxonomy" id="1237068"/>
    <lineage>
        <taxon>Eukaryota</taxon>
        <taxon>Fungi</taxon>
        <taxon>Dikarya</taxon>
        <taxon>Ascomycota</taxon>
        <taxon>Pezizomycotina</taxon>
        <taxon>Sordariomycetes</taxon>
        <taxon>Hypocreomycetidae</taxon>
        <taxon>Hypocreales</taxon>
        <taxon>Nectriaceae</taxon>
        <taxon>Fusarium</taxon>
        <taxon>Fusarium decemcellulare species complex</taxon>
    </lineage>
</organism>
<keyword evidence="9" id="KW-1185">Reference proteome</keyword>
<dbReference type="SUPFAM" id="SSF50249">
    <property type="entry name" value="Nucleic acid-binding proteins"/>
    <property type="match status" value="1"/>
</dbReference>
<sequence length="402" mass="43380">MRADGTDAMADDRGKRNLEKHGARRRSRGLLSLVPLLLPRLMRATLQRELLIARLESQWRQQREEKLRQVVRLLLSDATVFHDATGTLSALGCGRAIGGTVILCYKQAREALPPVEVRGQLGPGSTAAYAGFTKTSYGAQGADDSGGFFAGGSQQGSQGGGGGKSYQDESLRPVTIKQILDAEEAYAGADFRIDGAPVTQITFVGQIRSVNPQPTNITLKIDDGTGQMEVKKWIDVDKQDDTDPGYELDAHVRVWGRLKSFNNKRHVGAHVIRPVTDFNEVNYHMLESTYVHLYFTKGPLGGQGGANGEGDSMFVDGGGYNDQAGGNVGQTPTKLAGCTPLGKKVFNFMNDSPGGNEGVHLNVITNSLGLSVRDVLTAADDLLGHGLIYTTVDDETWAILEY</sequence>
<evidence type="ECO:0000313" key="9">
    <source>
        <dbReference type="Proteomes" id="UP000554235"/>
    </source>
</evidence>
<dbReference type="CDD" id="cd04478">
    <property type="entry name" value="RPA2_DBD_D"/>
    <property type="match status" value="1"/>
</dbReference>
<evidence type="ECO:0000259" key="7">
    <source>
        <dbReference type="Pfam" id="PF08784"/>
    </source>
</evidence>
<accession>A0A8H4LFX8</accession>
<dbReference type="Proteomes" id="UP000554235">
    <property type="component" value="Unassembled WGS sequence"/>
</dbReference>
<evidence type="ECO:0000256" key="2">
    <source>
        <dbReference type="ARBA" id="ARBA00007815"/>
    </source>
</evidence>
<dbReference type="InterPro" id="IPR014892">
    <property type="entry name" value="RPA_C"/>
</dbReference>
<reference evidence="8 9" key="1">
    <citation type="submission" date="2020-01" db="EMBL/GenBank/DDBJ databases">
        <title>Identification and distribution of gene clusters putatively required for synthesis of sphingolipid metabolism inhibitors in phylogenetically diverse species of the filamentous fungus Fusarium.</title>
        <authorList>
            <person name="Kim H.-S."/>
            <person name="Busman M."/>
            <person name="Brown D.W."/>
            <person name="Divon H."/>
            <person name="Uhlig S."/>
            <person name="Proctor R.H."/>
        </authorList>
    </citation>
    <scope>NUCLEOTIDE SEQUENCE [LARGE SCALE GENOMIC DNA]</scope>
    <source>
        <strain evidence="8 9">NRRL 20459</strain>
    </source>
</reference>
<name>A0A8H4LFX8_9HYPO</name>
<feature type="compositionally biased region" description="Basic and acidic residues" evidence="5">
    <location>
        <begin position="1"/>
        <end position="21"/>
    </location>
</feature>
<evidence type="ECO:0000256" key="3">
    <source>
        <dbReference type="ARBA" id="ARBA00023125"/>
    </source>
</evidence>
<evidence type="ECO:0000313" key="8">
    <source>
        <dbReference type="EMBL" id="KAF4467615.1"/>
    </source>
</evidence>
<dbReference type="GO" id="GO:0035861">
    <property type="term" value="C:site of double-strand break"/>
    <property type="evidence" value="ECO:0007669"/>
    <property type="project" value="TreeGrafter"/>
</dbReference>
<dbReference type="Pfam" id="PF08784">
    <property type="entry name" value="RPA_C"/>
    <property type="match status" value="1"/>
</dbReference>
<dbReference type="SUPFAM" id="SSF46785">
    <property type="entry name" value="Winged helix' DNA-binding domain"/>
    <property type="match status" value="1"/>
</dbReference>
<dbReference type="Gene3D" id="2.40.50.140">
    <property type="entry name" value="Nucleic acid-binding proteins"/>
    <property type="match status" value="1"/>
</dbReference>
<proteinExistence type="inferred from homology"/>
<evidence type="ECO:0000256" key="4">
    <source>
        <dbReference type="ARBA" id="ARBA00023242"/>
    </source>
</evidence>
<dbReference type="GO" id="GO:0003697">
    <property type="term" value="F:single-stranded DNA binding"/>
    <property type="evidence" value="ECO:0007669"/>
    <property type="project" value="TreeGrafter"/>
</dbReference>
<dbReference type="AlphaFoldDB" id="A0A8H4LFX8"/>
<evidence type="ECO:0000256" key="5">
    <source>
        <dbReference type="SAM" id="MobiDB-lite"/>
    </source>
</evidence>
<dbReference type="InterPro" id="IPR012340">
    <property type="entry name" value="NA-bd_OB-fold"/>
</dbReference>
<protein>
    <submittedName>
        <fullName evidence="8">Replication factor A2</fullName>
    </submittedName>
</protein>
<keyword evidence="3" id="KW-0238">DNA-binding</keyword>
<comment type="subcellular location">
    <subcellularLocation>
        <location evidence="1">Nucleus</location>
    </subcellularLocation>
</comment>
<dbReference type="GO" id="GO:0006260">
    <property type="term" value="P:DNA replication"/>
    <property type="evidence" value="ECO:0007669"/>
    <property type="project" value="TreeGrafter"/>
</dbReference>
<dbReference type="EMBL" id="JAADYS010000721">
    <property type="protein sequence ID" value="KAF4467615.1"/>
    <property type="molecule type" value="Genomic_DNA"/>
</dbReference>
<dbReference type="Gene3D" id="1.10.10.10">
    <property type="entry name" value="Winged helix-like DNA-binding domain superfamily/Winged helix DNA-binding domain"/>
    <property type="match status" value="1"/>
</dbReference>
<dbReference type="GO" id="GO:0005662">
    <property type="term" value="C:DNA replication factor A complex"/>
    <property type="evidence" value="ECO:0007669"/>
    <property type="project" value="TreeGrafter"/>
</dbReference>
<dbReference type="Pfam" id="PF01336">
    <property type="entry name" value="tRNA_anti-codon"/>
    <property type="match status" value="1"/>
</dbReference>
<feature type="region of interest" description="Disordered" evidence="5">
    <location>
        <begin position="1"/>
        <end position="23"/>
    </location>
</feature>
<dbReference type="PANTHER" id="PTHR13989">
    <property type="entry name" value="REPLICATION PROTEIN A-RELATED"/>
    <property type="match status" value="1"/>
</dbReference>
<comment type="similarity">
    <text evidence="2">Belongs to the replication factor A protein 2 family.</text>
</comment>
<evidence type="ECO:0000256" key="1">
    <source>
        <dbReference type="ARBA" id="ARBA00004123"/>
    </source>
</evidence>
<dbReference type="InterPro" id="IPR004365">
    <property type="entry name" value="NA-bd_OB_tRNA"/>
</dbReference>
<dbReference type="OrthoDB" id="25571at2759"/>
<evidence type="ECO:0000259" key="6">
    <source>
        <dbReference type="Pfam" id="PF01336"/>
    </source>
</evidence>
<dbReference type="GO" id="GO:0000724">
    <property type="term" value="P:double-strand break repair via homologous recombination"/>
    <property type="evidence" value="ECO:0007669"/>
    <property type="project" value="TreeGrafter"/>
</dbReference>
<dbReference type="InterPro" id="IPR036390">
    <property type="entry name" value="WH_DNA-bd_sf"/>
</dbReference>
<feature type="compositionally biased region" description="Gly residues" evidence="5">
    <location>
        <begin position="149"/>
        <end position="164"/>
    </location>
</feature>